<sequence>MRVVSIRRYPVKSMAGESLESVELDSRGLVGDRAWAVRDADSRLASGKNTKRMVRRDAVFDYSARISAEGSVLVSDGATERTAGDPYLDAALADAMEADVALAPETDVPHFDDGSVSLIGTATLDWCARELEVDADPRRLRVNLVVETDEPFIEETWFGQRLEVGGAVLAPVERIERCRTIDLPQDGVADRTRWLKALGAQRDMRVAVYCDVATPGTLAVGDSVELG</sequence>
<dbReference type="InterPro" id="IPR005303">
    <property type="entry name" value="MOCOS_middle"/>
</dbReference>
<dbReference type="Pfam" id="PF03473">
    <property type="entry name" value="MOSC"/>
    <property type="match status" value="1"/>
</dbReference>
<dbReference type="PROSITE" id="PS51340">
    <property type="entry name" value="MOSC"/>
    <property type="match status" value="1"/>
</dbReference>
<dbReference type="SUPFAM" id="SSF50800">
    <property type="entry name" value="PK beta-barrel domain-like"/>
    <property type="match status" value="1"/>
</dbReference>
<feature type="domain" description="MOSC" evidence="1">
    <location>
        <begin position="66"/>
        <end position="227"/>
    </location>
</feature>
<proteinExistence type="predicted"/>
<gene>
    <name evidence="2" type="ORF">QQX04_12415</name>
</gene>
<name>A0ABT8G3S8_9MICO</name>
<dbReference type="InterPro" id="IPR005302">
    <property type="entry name" value="MoCF_Sase_C"/>
</dbReference>
<accession>A0ABT8G3S8</accession>
<dbReference type="Proteomes" id="UP001172738">
    <property type="component" value="Unassembled WGS sequence"/>
</dbReference>
<evidence type="ECO:0000313" key="3">
    <source>
        <dbReference type="Proteomes" id="UP001172738"/>
    </source>
</evidence>
<evidence type="ECO:0000313" key="2">
    <source>
        <dbReference type="EMBL" id="MDN4473800.1"/>
    </source>
</evidence>
<dbReference type="Gene3D" id="2.40.33.20">
    <property type="entry name" value="PK beta-barrel domain-like"/>
    <property type="match status" value="1"/>
</dbReference>
<protein>
    <submittedName>
        <fullName evidence="2">MOSC domain-containing protein</fullName>
    </submittedName>
</protein>
<organism evidence="2 3">
    <name type="scientific">Demequina zhanjiangensis</name>
    <dbReference type="NCBI Taxonomy" id="3051659"/>
    <lineage>
        <taxon>Bacteria</taxon>
        <taxon>Bacillati</taxon>
        <taxon>Actinomycetota</taxon>
        <taxon>Actinomycetes</taxon>
        <taxon>Micrococcales</taxon>
        <taxon>Demequinaceae</taxon>
        <taxon>Demequina</taxon>
    </lineage>
</organism>
<dbReference type="EMBL" id="JAUHPV010000008">
    <property type="protein sequence ID" value="MDN4473800.1"/>
    <property type="molecule type" value="Genomic_DNA"/>
</dbReference>
<comment type="caution">
    <text evidence="2">The sequence shown here is derived from an EMBL/GenBank/DDBJ whole genome shotgun (WGS) entry which is preliminary data.</text>
</comment>
<reference evidence="2" key="1">
    <citation type="submission" date="2023-06" db="EMBL/GenBank/DDBJ databases">
        <title>SYSU T00b26.</title>
        <authorList>
            <person name="Gao L."/>
            <person name="Fang B.-Z."/>
            <person name="Li W.-J."/>
        </authorList>
    </citation>
    <scope>NUCLEOTIDE SEQUENCE</scope>
    <source>
        <strain evidence="2">SYSU T00b26</strain>
    </source>
</reference>
<dbReference type="InterPro" id="IPR011037">
    <property type="entry name" value="Pyrv_Knase-like_insert_dom_sf"/>
</dbReference>
<dbReference type="RefSeq" id="WP_301129677.1">
    <property type="nucleotide sequence ID" value="NZ_JAUHPV010000008.1"/>
</dbReference>
<evidence type="ECO:0000259" key="1">
    <source>
        <dbReference type="PROSITE" id="PS51340"/>
    </source>
</evidence>
<dbReference type="Pfam" id="PF03476">
    <property type="entry name" value="MOSC_N"/>
    <property type="match status" value="1"/>
</dbReference>
<keyword evidence="3" id="KW-1185">Reference proteome</keyword>